<feature type="signal peptide" evidence="1">
    <location>
        <begin position="1"/>
        <end position="19"/>
    </location>
</feature>
<proteinExistence type="predicted"/>
<name>A0ABV7IVS3_9RHOB</name>
<dbReference type="Gene3D" id="1.20.1270.180">
    <property type="match status" value="1"/>
</dbReference>
<dbReference type="InterPro" id="IPR009739">
    <property type="entry name" value="LprI-like_N"/>
</dbReference>
<comment type="caution">
    <text evidence="3">The sequence shown here is derived from an EMBL/GenBank/DDBJ whole genome shotgun (WGS) entry which is preliminary data.</text>
</comment>
<dbReference type="EMBL" id="JBHRTO010000001">
    <property type="protein sequence ID" value="MFC3179903.1"/>
    <property type="molecule type" value="Genomic_DNA"/>
</dbReference>
<dbReference type="Pfam" id="PF07007">
    <property type="entry name" value="LprI"/>
    <property type="match status" value="1"/>
</dbReference>
<reference evidence="4" key="1">
    <citation type="journal article" date="2019" name="Int. J. Syst. Evol. Microbiol.">
        <title>The Global Catalogue of Microorganisms (GCM) 10K type strain sequencing project: providing services to taxonomists for standard genome sequencing and annotation.</title>
        <authorList>
            <consortium name="The Broad Institute Genomics Platform"/>
            <consortium name="The Broad Institute Genome Sequencing Center for Infectious Disease"/>
            <person name="Wu L."/>
            <person name="Ma J."/>
        </authorList>
    </citation>
    <scope>NUCLEOTIDE SEQUENCE [LARGE SCALE GENOMIC DNA]</scope>
    <source>
        <strain evidence="4">KCTC 52039</strain>
    </source>
</reference>
<gene>
    <name evidence="3" type="ORF">ACFOGH_02785</name>
</gene>
<keyword evidence="1" id="KW-0732">Signal</keyword>
<dbReference type="PANTHER" id="PTHR39176:SF1">
    <property type="entry name" value="PERIPLASMIC PROTEIN"/>
    <property type="match status" value="1"/>
</dbReference>
<feature type="chain" id="PRO_5045887841" evidence="1">
    <location>
        <begin position="20"/>
        <end position="131"/>
    </location>
</feature>
<evidence type="ECO:0000313" key="3">
    <source>
        <dbReference type="EMBL" id="MFC3179903.1"/>
    </source>
</evidence>
<dbReference type="Proteomes" id="UP001595547">
    <property type="component" value="Unassembled WGS sequence"/>
</dbReference>
<keyword evidence="4" id="KW-1185">Reference proteome</keyword>
<evidence type="ECO:0000259" key="2">
    <source>
        <dbReference type="Pfam" id="PF07007"/>
    </source>
</evidence>
<protein>
    <submittedName>
        <fullName evidence="3">Lysozyme inhibitor LprI family protein</fullName>
    </submittedName>
</protein>
<sequence length="131" mass="14291">MRLAWLGCCAGLMAAPAWAQDVDCANAEAQVELTYCAEQDWLAADADLNAAYAVARKRMQAIDADLEADQRGAADYLRDGQRAWVTFRDATCAAEGYAMHGGSAEPMVIYGCRARLTEQRTADLEAMAEEY</sequence>
<feature type="domain" description="Lysozyme inhibitor LprI-like N-terminal" evidence="2">
    <location>
        <begin position="24"/>
        <end position="124"/>
    </location>
</feature>
<evidence type="ECO:0000313" key="4">
    <source>
        <dbReference type="Proteomes" id="UP001595547"/>
    </source>
</evidence>
<organism evidence="3 4">
    <name type="scientific">Cypionkella sinensis</name>
    <dbReference type="NCBI Taxonomy" id="1756043"/>
    <lineage>
        <taxon>Bacteria</taxon>
        <taxon>Pseudomonadati</taxon>
        <taxon>Pseudomonadota</taxon>
        <taxon>Alphaproteobacteria</taxon>
        <taxon>Rhodobacterales</taxon>
        <taxon>Paracoccaceae</taxon>
        <taxon>Cypionkella</taxon>
    </lineage>
</organism>
<accession>A0ABV7IVS3</accession>
<dbReference type="RefSeq" id="WP_380071522.1">
    <property type="nucleotide sequence ID" value="NZ_JBHRTO010000001.1"/>
</dbReference>
<evidence type="ECO:0000256" key="1">
    <source>
        <dbReference type="SAM" id="SignalP"/>
    </source>
</evidence>
<dbReference type="PANTHER" id="PTHR39176">
    <property type="entry name" value="PERIPLASMIC PROTEIN-RELATED"/>
    <property type="match status" value="1"/>
</dbReference>